<comment type="caution">
    <text evidence="2">The sequence shown here is derived from an EMBL/GenBank/DDBJ whole genome shotgun (WGS) entry which is preliminary data.</text>
</comment>
<dbReference type="InterPro" id="IPR011051">
    <property type="entry name" value="RmlC_Cupin_sf"/>
</dbReference>
<dbReference type="Gene3D" id="2.60.120.10">
    <property type="entry name" value="Jelly Rolls"/>
    <property type="match status" value="1"/>
</dbReference>
<dbReference type="Proteomes" id="UP001652542">
    <property type="component" value="Unassembled WGS sequence"/>
</dbReference>
<sequence length="179" mass="19147">MRIFSPDDFDTQPWKNGGGVTHEIAREDQGGALLWRLSIAEVKTDGPFSFFPGLARVLTVIEGAGLYLETPEGRIEALPLTPVAFSGDTAVTSRMIDGPVRDFNVIYDPAWLSVHVDRPPAGRSDYPLAQGQFHACLALAAGVSVEGVTLPVGGVAHFETGHVDCPAGFAALMVRFSPR</sequence>
<evidence type="ECO:0000256" key="1">
    <source>
        <dbReference type="SAM" id="MobiDB-lite"/>
    </source>
</evidence>
<dbReference type="InterPro" id="IPR010282">
    <property type="entry name" value="Uncharacterised_HutD/Ves"/>
</dbReference>
<dbReference type="Pfam" id="PF05962">
    <property type="entry name" value="HutD"/>
    <property type="match status" value="1"/>
</dbReference>
<evidence type="ECO:0000313" key="3">
    <source>
        <dbReference type="Proteomes" id="UP001652542"/>
    </source>
</evidence>
<organism evidence="2 3">
    <name type="scientific">Albidovulum marisflavi</name>
    <dbReference type="NCBI Taxonomy" id="2984159"/>
    <lineage>
        <taxon>Bacteria</taxon>
        <taxon>Pseudomonadati</taxon>
        <taxon>Pseudomonadota</taxon>
        <taxon>Alphaproteobacteria</taxon>
        <taxon>Rhodobacterales</taxon>
        <taxon>Paracoccaceae</taxon>
        <taxon>Albidovulum</taxon>
    </lineage>
</organism>
<keyword evidence="3" id="KW-1185">Reference proteome</keyword>
<protein>
    <submittedName>
        <fullName evidence="2">HutD family protein</fullName>
    </submittedName>
</protein>
<proteinExistence type="predicted"/>
<evidence type="ECO:0000313" key="2">
    <source>
        <dbReference type="EMBL" id="MCV2868067.1"/>
    </source>
</evidence>
<feature type="region of interest" description="Disordered" evidence="1">
    <location>
        <begin position="1"/>
        <end position="21"/>
    </location>
</feature>
<dbReference type="CDD" id="cd20293">
    <property type="entry name" value="cupin_HutD_N"/>
    <property type="match status" value="1"/>
</dbReference>
<accession>A0ABT2ZAG6</accession>
<dbReference type="InterPro" id="IPR014710">
    <property type="entry name" value="RmlC-like_jellyroll"/>
</dbReference>
<dbReference type="SUPFAM" id="SSF51182">
    <property type="entry name" value="RmlC-like cupins"/>
    <property type="match status" value="1"/>
</dbReference>
<dbReference type="PANTHER" id="PTHR37943:SF1">
    <property type="entry name" value="PROTEIN VES"/>
    <property type="match status" value="1"/>
</dbReference>
<reference evidence="2 3" key="1">
    <citation type="submission" date="2022-10" db="EMBL/GenBank/DDBJ databases">
        <title>Defluviimonas sp. nov., isolated from ocean surface water.</title>
        <authorList>
            <person name="He W."/>
            <person name="Wang L."/>
            <person name="Zhang D.-F."/>
        </authorList>
    </citation>
    <scope>NUCLEOTIDE SEQUENCE [LARGE SCALE GENOMIC DNA]</scope>
    <source>
        <strain evidence="2 3">WL0002</strain>
    </source>
</reference>
<gene>
    <name evidence="2" type="ORF">OEW28_05445</name>
</gene>
<dbReference type="EMBL" id="JAOWKY010000001">
    <property type="protein sequence ID" value="MCV2868067.1"/>
    <property type="molecule type" value="Genomic_DNA"/>
</dbReference>
<name>A0ABT2ZAG6_9RHOB</name>
<dbReference type="PANTHER" id="PTHR37943">
    <property type="entry name" value="PROTEIN VES"/>
    <property type="match status" value="1"/>
</dbReference>
<dbReference type="RefSeq" id="WP_263733690.1">
    <property type="nucleotide sequence ID" value="NZ_JAOWKY010000001.1"/>
</dbReference>